<name>A0A0B2SIF2_GLYSO</name>
<proteinExistence type="predicted"/>
<dbReference type="Proteomes" id="UP000053555">
    <property type="component" value="Unassembled WGS sequence"/>
</dbReference>
<sequence>MMNKNYFSLFVQHQWLPHVVAIPRPKCASSRFSAAIPYPPNNNNNKNPFQPKGVGIDLNLRFFFVTETEESESSRSDYDNASATTQTNNNKGFLENIVEVLEKLDNNNNINNHERELVVRSKRGRNHALSYQFRDSIMEPWKCATRSRRPSSTTHLTKRLLRSSLTMKRVAKSSCRGQCSWIWSQGP</sequence>
<protein>
    <submittedName>
        <fullName evidence="1">Uncharacterized protein</fullName>
    </submittedName>
</protein>
<reference evidence="1" key="1">
    <citation type="submission" date="2014-07" db="EMBL/GenBank/DDBJ databases">
        <title>Identification of a novel salt tolerance gene in wild soybean by whole-genome sequencing.</title>
        <authorList>
            <person name="Lam H.-M."/>
            <person name="Qi X."/>
            <person name="Li M.-W."/>
            <person name="Liu X."/>
            <person name="Xie M."/>
            <person name="Ni M."/>
            <person name="Xu X."/>
        </authorList>
    </citation>
    <scope>NUCLEOTIDE SEQUENCE [LARGE SCALE GENOMIC DNA]</scope>
    <source>
        <tissue evidence="1">Root</tissue>
    </source>
</reference>
<evidence type="ECO:0000313" key="1">
    <source>
        <dbReference type="EMBL" id="KHN44780.1"/>
    </source>
</evidence>
<dbReference type="EMBL" id="KN643009">
    <property type="protein sequence ID" value="KHN44780.1"/>
    <property type="molecule type" value="Genomic_DNA"/>
</dbReference>
<gene>
    <name evidence="1" type="ORF">glysoja_038568</name>
</gene>
<accession>A0A0B2SIF2</accession>
<organism evidence="1">
    <name type="scientific">Glycine soja</name>
    <name type="common">Wild soybean</name>
    <dbReference type="NCBI Taxonomy" id="3848"/>
    <lineage>
        <taxon>Eukaryota</taxon>
        <taxon>Viridiplantae</taxon>
        <taxon>Streptophyta</taxon>
        <taxon>Embryophyta</taxon>
        <taxon>Tracheophyta</taxon>
        <taxon>Spermatophyta</taxon>
        <taxon>Magnoliopsida</taxon>
        <taxon>eudicotyledons</taxon>
        <taxon>Gunneridae</taxon>
        <taxon>Pentapetalae</taxon>
        <taxon>rosids</taxon>
        <taxon>fabids</taxon>
        <taxon>Fabales</taxon>
        <taxon>Fabaceae</taxon>
        <taxon>Papilionoideae</taxon>
        <taxon>50 kb inversion clade</taxon>
        <taxon>NPAAA clade</taxon>
        <taxon>indigoferoid/millettioid clade</taxon>
        <taxon>Phaseoleae</taxon>
        <taxon>Glycine</taxon>
        <taxon>Glycine subgen. Soja</taxon>
    </lineage>
</organism>
<dbReference type="AlphaFoldDB" id="A0A0B2SIF2"/>